<evidence type="ECO:0000313" key="2">
    <source>
        <dbReference type="Proteomes" id="UP001151079"/>
    </source>
</evidence>
<dbReference type="AlphaFoldDB" id="A0A9X2ZDG2"/>
<proteinExistence type="predicted"/>
<comment type="caution">
    <text evidence="1">The sequence shown here is derived from an EMBL/GenBank/DDBJ whole genome shotgun (WGS) entry which is preliminary data.</text>
</comment>
<reference evidence="1" key="1">
    <citation type="submission" date="2022-10" db="EMBL/GenBank/DDBJ databases">
        <title>Two novel species of Flavobacterium.</title>
        <authorList>
            <person name="Liu Q."/>
            <person name="Xin Y.-H."/>
        </authorList>
    </citation>
    <scope>NUCLEOTIDE SEQUENCE</scope>
    <source>
        <strain evidence="1">LS1R49</strain>
    </source>
</reference>
<accession>A0A9X2ZDG2</accession>
<dbReference type="RefSeq" id="WP_264207165.1">
    <property type="nucleotide sequence ID" value="NZ_JAOZEW010000016.1"/>
</dbReference>
<gene>
    <name evidence="1" type="ORF">OIU83_15470</name>
</gene>
<dbReference type="EMBL" id="JAOZEW010000016">
    <property type="protein sequence ID" value="MCV9929064.1"/>
    <property type="molecule type" value="Genomic_DNA"/>
</dbReference>
<organism evidence="1 2">
    <name type="scientific">Flavobacterium shii</name>
    <dbReference type="NCBI Taxonomy" id="2987687"/>
    <lineage>
        <taxon>Bacteria</taxon>
        <taxon>Pseudomonadati</taxon>
        <taxon>Bacteroidota</taxon>
        <taxon>Flavobacteriia</taxon>
        <taxon>Flavobacteriales</taxon>
        <taxon>Flavobacteriaceae</taxon>
        <taxon>Flavobacterium</taxon>
    </lineage>
</organism>
<keyword evidence="2" id="KW-1185">Reference proteome</keyword>
<evidence type="ECO:0000313" key="1">
    <source>
        <dbReference type="EMBL" id="MCV9929064.1"/>
    </source>
</evidence>
<dbReference type="Proteomes" id="UP001151079">
    <property type="component" value="Unassembled WGS sequence"/>
</dbReference>
<sequence length="111" mass="12838">MKTIHGITIIGLPEKPHMFCNHENRAVYIINGNDVTYKDPFGNFMSNMPRYIQINGKSFELNTIGEEIRLQDGTTMVLLPKEEIRHLANKTFYDDGQFKVIDFLTNTITEE</sequence>
<protein>
    <submittedName>
        <fullName evidence="1">Uncharacterized protein</fullName>
    </submittedName>
</protein>
<name>A0A9X2ZDG2_9FLAO</name>